<sequence>MFEIGKTAHTPDNFFAGTFPIVTDVGIIKPGADIKKHAPLSKGENGIEEAAADTLDKLVGIAADVPSEGEVVYYLTGEYFANALVLPKGVTLEALKPALRQLEIFLK</sequence>
<dbReference type="RefSeq" id="WP_092752284.1">
    <property type="nucleotide sequence ID" value="NZ_FOCG01000001.1"/>
</dbReference>
<organism evidence="1 2">
    <name type="scientific">Hydrogenoanaerobacterium saccharovorans</name>
    <dbReference type="NCBI Taxonomy" id="474960"/>
    <lineage>
        <taxon>Bacteria</taxon>
        <taxon>Bacillati</taxon>
        <taxon>Bacillota</taxon>
        <taxon>Clostridia</taxon>
        <taxon>Eubacteriales</taxon>
        <taxon>Oscillospiraceae</taxon>
        <taxon>Hydrogenoanaerobacterium</taxon>
    </lineage>
</organism>
<dbReference type="AlphaFoldDB" id="A0A1H8A247"/>
<name>A0A1H8A247_9FIRM</name>
<dbReference type="OrthoDB" id="1856099at2"/>
<protein>
    <recommendedName>
        <fullName evidence="3">Bacteriophage lambda head decoration protein D</fullName>
    </recommendedName>
</protein>
<dbReference type="Proteomes" id="UP000199158">
    <property type="component" value="Unassembled WGS sequence"/>
</dbReference>
<dbReference type="Gene3D" id="2.40.300.10">
    <property type="entry name" value="Head decoration protein D"/>
    <property type="match status" value="1"/>
</dbReference>
<evidence type="ECO:0008006" key="3">
    <source>
        <dbReference type="Google" id="ProtNLM"/>
    </source>
</evidence>
<dbReference type="EMBL" id="FOCG01000001">
    <property type="protein sequence ID" value="SEM63994.1"/>
    <property type="molecule type" value="Genomic_DNA"/>
</dbReference>
<accession>A0A1H8A247</accession>
<evidence type="ECO:0000313" key="2">
    <source>
        <dbReference type="Proteomes" id="UP000199158"/>
    </source>
</evidence>
<evidence type="ECO:0000313" key="1">
    <source>
        <dbReference type="EMBL" id="SEM63994.1"/>
    </source>
</evidence>
<reference evidence="1 2" key="1">
    <citation type="submission" date="2016-10" db="EMBL/GenBank/DDBJ databases">
        <authorList>
            <person name="de Groot N.N."/>
        </authorList>
    </citation>
    <scope>NUCLEOTIDE SEQUENCE [LARGE SCALE GENOMIC DNA]</scope>
    <source>
        <strain evidence="1 2">CGMCC 1.5070</strain>
    </source>
</reference>
<dbReference type="STRING" id="474960.SAMN05216180_1023"/>
<keyword evidence="2" id="KW-1185">Reference proteome</keyword>
<gene>
    <name evidence="1" type="ORF">SAMN05216180_1023</name>
</gene>
<proteinExistence type="predicted"/>